<keyword evidence="4" id="KW-1185">Reference proteome</keyword>
<dbReference type="AlphaFoldDB" id="A0A365Y019"/>
<dbReference type="RefSeq" id="WP_113614545.1">
    <property type="nucleotide sequence ID" value="NZ_QFFJ01000001.1"/>
</dbReference>
<dbReference type="OrthoDB" id="5382295at2"/>
<keyword evidence="1" id="KW-0732">Signal</keyword>
<name>A0A365Y019_9BACT</name>
<comment type="caution">
    <text evidence="3">The sequence shown here is derived from an EMBL/GenBank/DDBJ whole genome shotgun (WGS) entry which is preliminary data.</text>
</comment>
<proteinExistence type="predicted"/>
<evidence type="ECO:0000259" key="2">
    <source>
        <dbReference type="Pfam" id="PF19780"/>
    </source>
</evidence>
<feature type="chain" id="PRO_5016751187" description="DUF6265 domain-containing protein" evidence="1">
    <location>
        <begin position="18"/>
        <end position="153"/>
    </location>
</feature>
<evidence type="ECO:0000256" key="1">
    <source>
        <dbReference type="SAM" id="SignalP"/>
    </source>
</evidence>
<gene>
    <name evidence="3" type="ORF">DF182_04905</name>
</gene>
<dbReference type="Pfam" id="PF19780">
    <property type="entry name" value="DUF6265"/>
    <property type="match status" value="1"/>
</dbReference>
<feature type="domain" description="DUF6265" evidence="2">
    <location>
        <begin position="32"/>
        <end position="139"/>
    </location>
</feature>
<dbReference type="EMBL" id="QFFJ01000001">
    <property type="protein sequence ID" value="RBL91943.1"/>
    <property type="molecule type" value="Genomic_DNA"/>
</dbReference>
<protein>
    <recommendedName>
        <fullName evidence="2">DUF6265 domain-containing protein</fullName>
    </recommendedName>
</protein>
<accession>A0A365Y019</accession>
<dbReference type="InterPro" id="IPR046232">
    <property type="entry name" value="DUF6265"/>
</dbReference>
<organism evidence="3 4">
    <name type="scientific">Chitinophaga flava</name>
    <dbReference type="NCBI Taxonomy" id="2259036"/>
    <lineage>
        <taxon>Bacteria</taxon>
        <taxon>Pseudomonadati</taxon>
        <taxon>Bacteroidota</taxon>
        <taxon>Chitinophagia</taxon>
        <taxon>Chitinophagales</taxon>
        <taxon>Chitinophagaceae</taxon>
        <taxon>Chitinophaga</taxon>
    </lineage>
</organism>
<dbReference type="Proteomes" id="UP000253410">
    <property type="component" value="Unassembled WGS sequence"/>
</dbReference>
<evidence type="ECO:0000313" key="4">
    <source>
        <dbReference type="Proteomes" id="UP000253410"/>
    </source>
</evidence>
<reference evidence="3 4" key="1">
    <citation type="submission" date="2018-05" db="EMBL/GenBank/DDBJ databases">
        <title>Chitinophaga sp. K3CV102501T nov., isolated from isolated from a monsoon evergreen broad-leaved forest soil.</title>
        <authorList>
            <person name="Lv Y."/>
        </authorList>
    </citation>
    <scope>NUCLEOTIDE SEQUENCE [LARGE SCALE GENOMIC DNA]</scope>
    <source>
        <strain evidence="3 4">GDMCC 1.1325</strain>
    </source>
</reference>
<evidence type="ECO:0000313" key="3">
    <source>
        <dbReference type="EMBL" id="RBL91943.1"/>
    </source>
</evidence>
<sequence length="153" mass="17377">MKRIFLLSILFFLAAAAYCQQKTTTTDFQQLNWLSGTWKRIQLKPGKSGHERWEQTSPASLKGIGITQRGTDTTFMEKLALVVKNGAIYYVADVAENKEPIYFKVSAISSTGFTCENAEHDFPKKIVYSRTDNRLKVTTSGGEKSIDFFFERE</sequence>
<feature type="signal peptide" evidence="1">
    <location>
        <begin position="1"/>
        <end position="17"/>
    </location>
</feature>